<feature type="domain" description="Serine aminopeptidase S33" evidence="1">
    <location>
        <begin position="48"/>
        <end position="310"/>
    </location>
</feature>
<dbReference type="Gene3D" id="3.40.50.1820">
    <property type="entry name" value="alpha/beta hydrolase"/>
    <property type="match status" value="1"/>
</dbReference>
<sequence>MSYFFSDEKTVSQFPNTPYMDMFDGLEKDYYVQADGTNSFYCFAACDEAKGVIVLSTGRSECLHKYAELIYEFKQNGYSTFIFDHRGQGLSSRLTEDSHIGHIGRFDDYVNDMKCLIDEVLPEKLNNIGQTHLPKYLVCHSMGCAIGTLFVHKHPSYFSKLILSAPMFGVQAPVPEWFSYFVVSTVVFVRQILRMPIVYFWGQGKYIDLPFEANTLTNCPIRYKAFRETMTTHADNQLGGMSFEWFKQAIIAMREIRKQASSINTHTLILQAEEEQIVDNNNMSDVAKAMNKSQLTIIQKSQHEIFFEKDEARKVALSHIYDFIRA</sequence>
<evidence type="ECO:0000313" key="3">
    <source>
        <dbReference type="Proteomes" id="UP001253545"/>
    </source>
</evidence>
<dbReference type="Pfam" id="PF12146">
    <property type="entry name" value="Hydrolase_4"/>
    <property type="match status" value="1"/>
</dbReference>
<dbReference type="SUPFAM" id="SSF53474">
    <property type="entry name" value="alpha/beta-Hydrolases"/>
    <property type="match status" value="1"/>
</dbReference>
<keyword evidence="3" id="KW-1185">Reference proteome</keyword>
<name>A0ABU2ZTC6_9ALTE</name>
<organism evidence="2 3">
    <name type="scientific">Glaciecola petra</name>
    <dbReference type="NCBI Taxonomy" id="3075602"/>
    <lineage>
        <taxon>Bacteria</taxon>
        <taxon>Pseudomonadati</taxon>
        <taxon>Pseudomonadota</taxon>
        <taxon>Gammaproteobacteria</taxon>
        <taxon>Alteromonadales</taxon>
        <taxon>Alteromonadaceae</taxon>
        <taxon>Glaciecola</taxon>
    </lineage>
</organism>
<proteinExistence type="predicted"/>
<gene>
    <name evidence="2" type="ORF">RM552_11695</name>
</gene>
<reference evidence="2 3" key="1">
    <citation type="submission" date="2023-09" db="EMBL/GenBank/DDBJ databases">
        <authorList>
            <person name="Rey-Velasco X."/>
        </authorList>
    </citation>
    <scope>NUCLEOTIDE SEQUENCE [LARGE SCALE GENOMIC DNA]</scope>
    <source>
        <strain evidence="2 3">P117</strain>
    </source>
</reference>
<dbReference type="InterPro" id="IPR022742">
    <property type="entry name" value="Hydrolase_4"/>
</dbReference>
<evidence type="ECO:0000259" key="1">
    <source>
        <dbReference type="Pfam" id="PF12146"/>
    </source>
</evidence>
<accession>A0ABU2ZTC6</accession>
<keyword evidence="2" id="KW-0378">Hydrolase</keyword>
<comment type="caution">
    <text evidence="2">The sequence shown here is derived from an EMBL/GenBank/DDBJ whole genome shotgun (WGS) entry which is preliminary data.</text>
</comment>
<protein>
    <submittedName>
        <fullName evidence="2">Alpha/beta fold hydrolase</fullName>
    </submittedName>
</protein>
<dbReference type="Proteomes" id="UP001253545">
    <property type="component" value="Unassembled WGS sequence"/>
</dbReference>
<dbReference type="EMBL" id="JAVRHX010000003">
    <property type="protein sequence ID" value="MDT0595511.1"/>
    <property type="molecule type" value="Genomic_DNA"/>
</dbReference>
<dbReference type="RefSeq" id="WP_311369028.1">
    <property type="nucleotide sequence ID" value="NZ_JAVRHX010000003.1"/>
</dbReference>
<dbReference type="PANTHER" id="PTHR11614">
    <property type="entry name" value="PHOSPHOLIPASE-RELATED"/>
    <property type="match status" value="1"/>
</dbReference>
<dbReference type="InterPro" id="IPR029058">
    <property type="entry name" value="AB_hydrolase_fold"/>
</dbReference>
<evidence type="ECO:0000313" key="2">
    <source>
        <dbReference type="EMBL" id="MDT0595511.1"/>
    </source>
</evidence>
<dbReference type="InterPro" id="IPR051044">
    <property type="entry name" value="MAG_DAG_Lipase"/>
</dbReference>
<dbReference type="GO" id="GO:0016787">
    <property type="term" value="F:hydrolase activity"/>
    <property type="evidence" value="ECO:0007669"/>
    <property type="project" value="UniProtKB-KW"/>
</dbReference>